<proteinExistence type="predicted"/>
<dbReference type="Proteomes" id="UP000322530">
    <property type="component" value="Unassembled WGS sequence"/>
</dbReference>
<dbReference type="OrthoDB" id="166309at2"/>
<dbReference type="AlphaFoldDB" id="A0A5A5TGY1"/>
<evidence type="ECO:0000313" key="1">
    <source>
        <dbReference type="EMBL" id="GCF10214.1"/>
    </source>
</evidence>
<organism evidence="1 2">
    <name type="scientific">Dictyobacter arantiisoli</name>
    <dbReference type="NCBI Taxonomy" id="2014874"/>
    <lineage>
        <taxon>Bacteria</taxon>
        <taxon>Bacillati</taxon>
        <taxon>Chloroflexota</taxon>
        <taxon>Ktedonobacteria</taxon>
        <taxon>Ktedonobacterales</taxon>
        <taxon>Dictyobacteraceae</taxon>
        <taxon>Dictyobacter</taxon>
    </lineage>
</organism>
<evidence type="ECO:0000313" key="2">
    <source>
        <dbReference type="Proteomes" id="UP000322530"/>
    </source>
</evidence>
<comment type="caution">
    <text evidence="1">The sequence shown here is derived from an EMBL/GenBank/DDBJ whole genome shotgun (WGS) entry which is preliminary data.</text>
</comment>
<reference evidence="1 2" key="1">
    <citation type="submission" date="2019-01" db="EMBL/GenBank/DDBJ databases">
        <title>Draft genome sequence of Dictyobacter sp. Uno17.</title>
        <authorList>
            <person name="Wang C.M."/>
            <person name="Zheng Y."/>
            <person name="Sakai Y."/>
            <person name="Abe K."/>
            <person name="Yokota A."/>
            <person name="Yabe S."/>
        </authorList>
    </citation>
    <scope>NUCLEOTIDE SEQUENCE [LARGE SCALE GENOMIC DNA]</scope>
    <source>
        <strain evidence="1 2">Uno17</strain>
    </source>
</reference>
<gene>
    <name evidence="1" type="ORF">KDI_37780</name>
</gene>
<dbReference type="RefSeq" id="WP_149403108.1">
    <property type="nucleotide sequence ID" value="NZ_BIXY01000063.1"/>
</dbReference>
<dbReference type="EMBL" id="BIXY01000063">
    <property type="protein sequence ID" value="GCF10214.1"/>
    <property type="molecule type" value="Genomic_DNA"/>
</dbReference>
<accession>A0A5A5TGY1</accession>
<sequence length="59" mass="6744">MKCPVCQQEMSVWKVDTSHNSKTGKQYDRMLYHCAQDDTWAKTEIPKSSKTIPNVVAAQ</sequence>
<name>A0A5A5TGY1_9CHLR</name>
<evidence type="ECO:0008006" key="3">
    <source>
        <dbReference type="Google" id="ProtNLM"/>
    </source>
</evidence>
<keyword evidence="2" id="KW-1185">Reference proteome</keyword>
<protein>
    <recommendedName>
        <fullName evidence="3">Zinc finger Ogr/Delta-type domain-containing protein</fullName>
    </recommendedName>
</protein>